<feature type="domain" description="S-adenosylmethionine synthetase N-terminal" evidence="13">
    <location>
        <begin position="11"/>
        <end position="108"/>
    </location>
</feature>
<keyword evidence="5 10" id="KW-0479">Metal-binding</keyword>
<dbReference type="EMBL" id="HBIJ01022396">
    <property type="protein sequence ID" value="CAE0373812.1"/>
    <property type="molecule type" value="Transcribed_RNA"/>
</dbReference>
<dbReference type="AlphaFoldDB" id="A0A7S3NPC7"/>
<dbReference type="Gene3D" id="3.30.300.10">
    <property type="match status" value="3"/>
</dbReference>
<dbReference type="GO" id="GO:0046872">
    <property type="term" value="F:metal ion binding"/>
    <property type="evidence" value="ECO:0007669"/>
    <property type="project" value="UniProtKB-KW"/>
</dbReference>
<dbReference type="InterPro" id="IPR002133">
    <property type="entry name" value="S-AdoMet_synthetase"/>
</dbReference>
<comment type="similarity">
    <text evidence="2 11">Belongs to the AdoMet synthase family.</text>
</comment>
<dbReference type="PIRSF" id="PIRSF000497">
    <property type="entry name" value="MAT"/>
    <property type="match status" value="1"/>
</dbReference>
<evidence type="ECO:0000256" key="5">
    <source>
        <dbReference type="ARBA" id="ARBA00022723"/>
    </source>
</evidence>
<feature type="compositionally biased region" description="Polar residues" evidence="12">
    <location>
        <begin position="377"/>
        <end position="386"/>
    </location>
</feature>
<evidence type="ECO:0000256" key="8">
    <source>
        <dbReference type="ARBA" id="ARBA00022842"/>
    </source>
</evidence>
<organism evidence="16">
    <name type="scientific">Aureoumbra lagunensis</name>
    <dbReference type="NCBI Taxonomy" id="44058"/>
    <lineage>
        <taxon>Eukaryota</taxon>
        <taxon>Sar</taxon>
        <taxon>Stramenopiles</taxon>
        <taxon>Ochrophyta</taxon>
        <taxon>Pelagophyceae</taxon>
        <taxon>Pelagomonadales</taxon>
        <taxon>Aureoumbra</taxon>
    </lineage>
</organism>
<dbReference type="SUPFAM" id="SSF55973">
    <property type="entry name" value="S-adenosylmethionine synthetase"/>
    <property type="match status" value="3"/>
</dbReference>
<keyword evidence="9 10" id="KW-0630">Potassium</keyword>
<dbReference type="GO" id="GO:0004478">
    <property type="term" value="F:methionine adenosyltransferase activity"/>
    <property type="evidence" value="ECO:0007669"/>
    <property type="project" value="UniProtKB-EC"/>
</dbReference>
<dbReference type="NCBIfam" id="TIGR01034">
    <property type="entry name" value="metK"/>
    <property type="match status" value="1"/>
</dbReference>
<dbReference type="EC" id="2.5.1.6" evidence="10"/>
<dbReference type="UniPathway" id="UPA00315">
    <property type="reaction ID" value="UER00080"/>
</dbReference>
<dbReference type="InterPro" id="IPR022636">
    <property type="entry name" value="S-AdoMet_synthetase_sfam"/>
</dbReference>
<comment type="pathway">
    <text evidence="1 10">Amino-acid biosynthesis; S-adenosyl-L-methionine biosynthesis; S-adenosyl-L-methionine from L-methionine: step 1/1.</text>
</comment>
<dbReference type="GO" id="GO:0006556">
    <property type="term" value="P:S-adenosylmethionine biosynthetic process"/>
    <property type="evidence" value="ECO:0007669"/>
    <property type="project" value="UniProtKB-UniPathway"/>
</dbReference>
<evidence type="ECO:0000256" key="7">
    <source>
        <dbReference type="ARBA" id="ARBA00022840"/>
    </source>
</evidence>
<dbReference type="InterPro" id="IPR022629">
    <property type="entry name" value="S-AdoMet_synt_central"/>
</dbReference>
<evidence type="ECO:0000256" key="3">
    <source>
        <dbReference type="ARBA" id="ARBA00022563"/>
    </source>
</evidence>
<sequence>MVGHSSKEERVLYSSEAVCEGHPDKVCDQISDSVLDACVKEDEGARVGCECCTKTGMVMIFGEISTSSTINYEAVIRTTLRDIGYDDPAKGLDYKSANVIVAVEEQSPELAVHIDSMKLDDLAASDQCIVTGYATDETEELMPLSHVLATRIAARLSHVRKTKIIEWLRPDGKVMVTCEYKLSGKNVTPVRVNSVVLSIQHEESVDQEEIREQIMEIVIKPSIPAKFRDDDTIYHLNPAGRFVLGGPQADAGLSGRKLNVDGYGDWVPASGSFSGKDATKIDRTAAYAARWIAKSLVKAHLCKRVQVQLAYAIGIRHPISIRIDSFGTGLTVSNKTDTELLDIVHANFDLRPGRIIRDLDLRRPIMTPTSKFGHFGSQPNSDSTNTPPFPWEQEKDLRV</sequence>
<keyword evidence="7 10" id="KW-0067">ATP-binding</keyword>
<proteinExistence type="inferred from homology"/>
<feature type="region of interest" description="Disordered" evidence="12">
    <location>
        <begin position="370"/>
        <end position="399"/>
    </location>
</feature>
<comment type="catalytic activity">
    <reaction evidence="10">
        <text>L-methionine + ATP + H2O = S-adenosyl-L-methionine + phosphate + diphosphate</text>
        <dbReference type="Rhea" id="RHEA:21080"/>
        <dbReference type="ChEBI" id="CHEBI:15377"/>
        <dbReference type="ChEBI" id="CHEBI:30616"/>
        <dbReference type="ChEBI" id="CHEBI:33019"/>
        <dbReference type="ChEBI" id="CHEBI:43474"/>
        <dbReference type="ChEBI" id="CHEBI:57844"/>
        <dbReference type="ChEBI" id="CHEBI:59789"/>
        <dbReference type="EC" id="2.5.1.6"/>
    </reaction>
</comment>
<comment type="cofactor">
    <cofactor evidence="10">
        <name>Mg(2+)</name>
        <dbReference type="ChEBI" id="CHEBI:18420"/>
    </cofactor>
    <text evidence="10">Binds 2 magnesium ions per subunit. The magnesium ions interact primarily with the substrate.</text>
</comment>
<keyword evidence="3 10" id="KW-0554">One-carbon metabolism</keyword>
<evidence type="ECO:0000256" key="9">
    <source>
        <dbReference type="ARBA" id="ARBA00022958"/>
    </source>
</evidence>
<name>A0A7S3NPC7_9STRA</name>
<protein>
    <recommendedName>
        <fullName evidence="10">S-adenosylmethionine synthase</fullName>
        <ecNumber evidence="10">2.5.1.6</ecNumber>
    </recommendedName>
</protein>
<reference evidence="16" key="1">
    <citation type="submission" date="2021-01" db="EMBL/GenBank/DDBJ databases">
        <authorList>
            <person name="Corre E."/>
            <person name="Pelletier E."/>
            <person name="Niang G."/>
            <person name="Scheremetjew M."/>
            <person name="Finn R."/>
            <person name="Kale V."/>
            <person name="Holt S."/>
            <person name="Cochrane G."/>
            <person name="Meng A."/>
            <person name="Brown T."/>
            <person name="Cohen L."/>
        </authorList>
    </citation>
    <scope>NUCLEOTIDE SEQUENCE</scope>
    <source>
        <strain evidence="16">CCMP1510</strain>
    </source>
</reference>
<keyword evidence="4 10" id="KW-0808">Transferase</keyword>
<accession>A0A7S3NPC7</accession>
<dbReference type="Pfam" id="PF00438">
    <property type="entry name" value="S-AdoMet_synt_N"/>
    <property type="match status" value="1"/>
</dbReference>
<dbReference type="InterPro" id="IPR022628">
    <property type="entry name" value="S-AdoMet_synt_N"/>
</dbReference>
<evidence type="ECO:0000313" key="16">
    <source>
        <dbReference type="EMBL" id="CAE0373812.1"/>
    </source>
</evidence>
<dbReference type="PANTHER" id="PTHR11964">
    <property type="entry name" value="S-ADENOSYLMETHIONINE SYNTHETASE"/>
    <property type="match status" value="1"/>
</dbReference>
<evidence type="ECO:0000259" key="14">
    <source>
        <dbReference type="Pfam" id="PF02772"/>
    </source>
</evidence>
<keyword evidence="8 10" id="KW-0460">Magnesium</keyword>
<comment type="cofactor">
    <cofactor evidence="10">
        <name>K(+)</name>
        <dbReference type="ChEBI" id="CHEBI:29103"/>
    </cofactor>
    <text evidence="10">Binds 1 potassium ion per subunit. The potassium ion interacts primarily with the substrate.</text>
</comment>
<dbReference type="Pfam" id="PF02773">
    <property type="entry name" value="S-AdoMet_synt_C"/>
    <property type="match status" value="1"/>
</dbReference>
<evidence type="ECO:0000256" key="11">
    <source>
        <dbReference type="RuleBase" id="RU004462"/>
    </source>
</evidence>
<keyword evidence="6 10" id="KW-0547">Nucleotide-binding</keyword>
<comment type="function">
    <text evidence="10">Catalyzes the formation of S-adenosylmethionine from methionine and ATP.</text>
</comment>
<feature type="domain" description="S-adenosylmethionine synthetase C-terminal" evidence="15">
    <location>
        <begin position="244"/>
        <end position="378"/>
    </location>
</feature>
<dbReference type="GO" id="GO:0006730">
    <property type="term" value="P:one-carbon metabolic process"/>
    <property type="evidence" value="ECO:0007669"/>
    <property type="project" value="UniProtKB-KW"/>
</dbReference>
<evidence type="ECO:0000259" key="15">
    <source>
        <dbReference type="Pfam" id="PF02773"/>
    </source>
</evidence>
<evidence type="ECO:0000259" key="13">
    <source>
        <dbReference type="Pfam" id="PF00438"/>
    </source>
</evidence>
<gene>
    <name evidence="16" type="ORF">ALAG00032_LOCUS14614</name>
</gene>
<evidence type="ECO:0000256" key="1">
    <source>
        <dbReference type="ARBA" id="ARBA00005224"/>
    </source>
</evidence>
<dbReference type="GO" id="GO:0005524">
    <property type="term" value="F:ATP binding"/>
    <property type="evidence" value="ECO:0007669"/>
    <property type="project" value="UniProtKB-KW"/>
</dbReference>
<evidence type="ECO:0000256" key="2">
    <source>
        <dbReference type="ARBA" id="ARBA00009685"/>
    </source>
</evidence>
<dbReference type="CDD" id="cd18079">
    <property type="entry name" value="S-AdoMet_synt"/>
    <property type="match status" value="1"/>
</dbReference>
<evidence type="ECO:0000256" key="12">
    <source>
        <dbReference type="SAM" id="MobiDB-lite"/>
    </source>
</evidence>
<dbReference type="InterPro" id="IPR022630">
    <property type="entry name" value="S-AdoMet_synt_C"/>
</dbReference>
<dbReference type="FunFam" id="3.30.300.10:FF:000003">
    <property type="entry name" value="S-adenosylmethionine synthase"/>
    <property type="match status" value="1"/>
</dbReference>
<dbReference type="Pfam" id="PF02772">
    <property type="entry name" value="S-AdoMet_synt_M"/>
    <property type="match status" value="1"/>
</dbReference>
<evidence type="ECO:0000256" key="10">
    <source>
        <dbReference type="RuleBase" id="RU000541"/>
    </source>
</evidence>
<evidence type="ECO:0000256" key="6">
    <source>
        <dbReference type="ARBA" id="ARBA00022741"/>
    </source>
</evidence>
<feature type="domain" description="S-adenosylmethionine synthetase central" evidence="14">
    <location>
        <begin position="122"/>
        <end position="242"/>
    </location>
</feature>
<evidence type="ECO:0000256" key="4">
    <source>
        <dbReference type="ARBA" id="ARBA00022679"/>
    </source>
</evidence>